<proteinExistence type="predicted"/>
<dbReference type="HOGENOM" id="CLU_1740654_0_0_1"/>
<gene>
    <name evidence="1" type="ORF">GALMADRAFT_243432</name>
</gene>
<accession>A0A067T8D4</accession>
<protein>
    <submittedName>
        <fullName evidence="1">Uncharacterized protein</fullName>
    </submittedName>
</protein>
<sequence>MANFLGIVVGIQECGRSQSRWSERKVKDTGKLEGEDSEAAYLKYENRIGREFLLSMATNVIIVLRGPSSLKIVASSLVDEPVTRLIVALGKRQDIRRKPSRWTDGTLSQQCKNLPKIFQQSVSFRPRPLQVNGDLSKIFGWDLFNQRKCV</sequence>
<organism evidence="1 2">
    <name type="scientific">Galerina marginata (strain CBS 339.88)</name>
    <dbReference type="NCBI Taxonomy" id="685588"/>
    <lineage>
        <taxon>Eukaryota</taxon>
        <taxon>Fungi</taxon>
        <taxon>Dikarya</taxon>
        <taxon>Basidiomycota</taxon>
        <taxon>Agaricomycotina</taxon>
        <taxon>Agaricomycetes</taxon>
        <taxon>Agaricomycetidae</taxon>
        <taxon>Agaricales</taxon>
        <taxon>Agaricineae</taxon>
        <taxon>Strophariaceae</taxon>
        <taxon>Galerina</taxon>
    </lineage>
</organism>
<keyword evidence="2" id="KW-1185">Reference proteome</keyword>
<evidence type="ECO:0000313" key="2">
    <source>
        <dbReference type="Proteomes" id="UP000027222"/>
    </source>
</evidence>
<name>A0A067T8D4_GALM3</name>
<dbReference type="EMBL" id="KL142373">
    <property type="protein sequence ID" value="KDR79391.1"/>
    <property type="molecule type" value="Genomic_DNA"/>
</dbReference>
<evidence type="ECO:0000313" key="1">
    <source>
        <dbReference type="EMBL" id="KDR79391.1"/>
    </source>
</evidence>
<dbReference type="AlphaFoldDB" id="A0A067T8D4"/>
<reference evidence="2" key="1">
    <citation type="journal article" date="2014" name="Proc. Natl. Acad. Sci. U.S.A.">
        <title>Extensive sampling of basidiomycete genomes demonstrates inadequacy of the white-rot/brown-rot paradigm for wood decay fungi.</title>
        <authorList>
            <person name="Riley R."/>
            <person name="Salamov A.A."/>
            <person name="Brown D.W."/>
            <person name="Nagy L.G."/>
            <person name="Floudas D."/>
            <person name="Held B.W."/>
            <person name="Levasseur A."/>
            <person name="Lombard V."/>
            <person name="Morin E."/>
            <person name="Otillar R."/>
            <person name="Lindquist E.A."/>
            <person name="Sun H."/>
            <person name="LaButti K.M."/>
            <person name="Schmutz J."/>
            <person name="Jabbour D."/>
            <person name="Luo H."/>
            <person name="Baker S.E."/>
            <person name="Pisabarro A.G."/>
            <person name="Walton J.D."/>
            <person name="Blanchette R.A."/>
            <person name="Henrissat B."/>
            <person name="Martin F."/>
            <person name="Cullen D."/>
            <person name="Hibbett D.S."/>
            <person name="Grigoriev I.V."/>
        </authorList>
    </citation>
    <scope>NUCLEOTIDE SEQUENCE [LARGE SCALE GENOMIC DNA]</scope>
    <source>
        <strain evidence="2">CBS 339.88</strain>
    </source>
</reference>
<dbReference type="Proteomes" id="UP000027222">
    <property type="component" value="Unassembled WGS sequence"/>
</dbReference>